<dbReference type="Gramene" id="CDF38875">
    <property type="protein sequence ID" value="CDF38875"/>
    <property type="gene ID" value="CHC_T00006366001"/>
</dbReference>
<dbReference type="PANTHER" id="PTHR37067:SF3">
    <property type="entry name" value="PX DOMAIN-CONTAINING PROTEIN"/>
    <property type="match status" value="1"/>
</dbReference>
<evidence type="ECO:0000313" key="1">
    <source>
        <dbReference type="EMBL" id="CDF38875.1"/>
    </source>
</evidence>
<dbReference type="Proteomes" id="UP000012073">
    <property type="component" value="Unassembled WGS sequence"/>
</dbReference>
<reference evidence="2" key="1">
    <citation type="journal article" date="2013" name="Proc. Natl. Acad. Sci. U.S.A.">
        <title>Genome structure and metabolic features in the red seaweed Chondrus crispus shed light on evolution of the Archaeplastida.</title>
        <authorList>
            <person name="Collen J."/>
            <person name="Porcel B."/>
            <person name="Carre W."/>
            <person name="Ball S.G."/>
            <person name="Chaparro C."/>
            <person name="Tonon T."/>
            <person name="Barbeyron T."/>
            <person name="Michel G."/>
            <person name="Noel B."/>
            <person name="Valentin K."/>
            <person name="Elias M."/>
            <person name="Artiguenave F."/>
            <person name="Arun A."/>
            <person name="Aury J.M."/>
            <person name="Barbosa-Neto J.F."/>
            <person name="Bothwell J.H."/>
            <person name="Bouget F.Y."/>
            <person name="Brillet L."/>
            <person name="Cabello-Hurtado F."/>
            <person name="Capella-Gutierrez S."/>
            <person name="Charrier B."/>
            <person name="Cladiere L."/>
            <person name="Cock J.M."/>
            <person name="Coelho S.M."/>
            <person name="Colleoni C."/>
            <person name="Czjzek M."/>
            <person name="Da Silva C."/>
            <person name="Delage L."/>
            <person name="Denoeud F."/>
            <person name="Deschamps P."/>
            <person name="Dittami S.M."/>
            <person name="Gabaldon T."/>
            <person name="Gachon C.M."/>
            <person name="Groisillier A."/>
            <person name="Herve C."/>
            <person name="Jabbari K."/>
            <person name="Katinka M."/>
            <person name="Kloareg B."/>
            <person name="Kowalczyk N."/>
            <person name="Labadie K."/>
            <person name="Leblanc C."/>
            <person name="Lopez P.J."/>
            <person name="McLachlan D.H."/>
            <person name="Meslet-Cladiere L."/>
            <person name="Moustafa A."/>
            <person name="Nehr Z."/>
            <person name="Nyvall Collen P."/>
            <person name="Panaud O."/>
            <person name="Partensky F."/>
            <person name="Poulain J."/>
            <person name="Rensing S.A."/>
            <person name="Rousvoal S."/>
            <person name="Samson G."/>
            <person name="Symeonidi A."/>
            <person name="Weissenbach J."/>
            <person name="Zambounis A."/>
            <person name="Wincker P."/>
            <person name="Boyen C."/>
        </authorList>
    </citation>
    <scope>NUCLEOTIDE SEQUENCE [LARGE SCALE GENOMIC DNA]</scope>
    <source>
        <strain evidence="2">cv. Stackhouse</strain>
    </source>
</reference>
<accession>R7QNA8</accession>
<name>R7QNA8_CHOCR</name>
<organism evidence="1 2">
    <name type="scientific">Chondrus crispus</name>
    <name type="common">Carrageen Irish moss</name>
    <name type="synonym">Polymorpha crispa</name>
    <dbReference type="NCBI Taxonomy" id="2769"/>
    <lineage>
        <taxon>Eukaryota</taxon>
        <taxon>Rhodophyta</taxon>
        <taxon>Florideophyceae</taxon>
        <taxon>Rhodymeniophycidae</taxon>
        <taxon>Gigartinales</taxon>
        <taxon>Gigartinaceae</taxon>
        <taxon>Chondrus</taxon>
    </lineage>
</organism>
<dbReference type="GeneID" id="17326496"/>
<gene>
    <name evidence="1" type="ORF">CHC_T00006366001</name>
</gene>
<dbReference type="PANTHER" id="PTHR37067">
    <property type="entry name" value="PX DOMAIN-CONTAINING PROTEIN"/>
    <property type="match status" value="1"/>
</dbReference>
<proteinExistence type="predicted"/>
<sequence>MDIIFEQSSPVLRDFRHPLGPPSLQKCRDTGSNVPAVVQIQNPAAPGEIDVPETSVCRKLKWETVPSIFTSLSIMGDYMGQQRAWGDTDDMDVDCDGWVGNVDEMSEDHGDESICIEDNKLNRLLLHHAFMGFTFESAPLAMRTILRASPLVKEQTEMEMSNLPLDTEDAARRFKHRMLVFNIHMLSTLLTAPSGWAFTIALESSSCVGVNGLQARLCVYGPRASHLSFHLIGVENAPSDIQRLHELLLAISPTFHLKLLGLVTDLDDKGQVTKAQKMVSATACHFARLVPARRPFYSSALANHRKRPPLLPAELVAASAEEVKELVHEYRNMLEASWNSEDIATIERQHELLRREPKENFVQVGLVSDPPINQGMDRGRDHKLHNFNQAWQKLGPRFGKLRDFTGCLATAYMYAPKPRGPVKIAKIESRPSVWGPKDNQEDADVDARNVVLQACQFEELRSYLGG</sequence>
<dbReference type="AlphaFoldDB" id="R7QNA8"/>
<evidence type="ECO:0000313" key="2">
    <source>
        <dbReference type="Proteomes" id="UP000012073"/>
    </source>
</evidence>
<keyword evidence="2" id="KW-1185">Reference proteome</keyword>
<dbReference type="KEGG" id="ccp:CHC_T00006366001"/>
<dbReference type="EMBL" id="HG001975">
    <property type="protein sequence ID" value="CDF38875.1"/>
    <property type="molecule type" value="Genomic_DNA"/>
</dbReference>
<dbReference type="RefSeq" id="XP_005718780.1">
    <property type="nucleotide sequence ID" value="XM_005718723.1"/>
</dbReference>
<protein>
    <submittedName>
        <fullName evidence="1">Uncharacterized protein</fullName>
    </submittedName>
</protein>